<comment type="caution">
    <text evidence="1">The sequence shown here is derived from an EMBL/GenBank/DDBJ whole genome shotgun (WGS) entry which is preliminary data.</text>
</comment>
<name>A0ACB8BBF8_9AGAM</name>
<dbReference type="EMBL" id="MU266472">
    <property type="protein sequence ID" value="KAH7922782.1"/>
    <property type="molecule type" value="Genomic_DNA"/>
</dbReference>
<proteinExistence type="predicted"/>
<protein>
    <submittedName>
        <fullName evidence="1">Uncharacterized protein</fullName>
    </submittedName>
</protein>
<keyword evidence="2" id="KW-1185">Reference proteome</keyword>
<reference evidence="1" key="1">
    <citation type="journal article" date="2021" name="New Phytol.">
        <title>Evolutionary innovations through gain and loss of genes in the ectomycorrhizal Boletales.</title>
        <authorList>
            <person name="Wu G."/>
            <person name="Miyauchi S."/>
            <person name="Morin E."/>
            <person name="Kuo A."/>
            <person name="Drula E."/>
            <person name="Varga T."/>
            <person name="Kohler A."/>
            <person name="Feng B."/>
            <person name="Cao Y."/>
            <person name="Lipzen A."/>
            <person name="Daum C."/>
            <person name="Hundley H."/>
            <person name="Pangilinan J."/>
            <person name="Johnson J."/>
            <person name="Barry K."/>
            <person name="LaButti K."/>
            <person name="Ng V."/>
            <person name="Ahrendt S."/>
            <person name="Min B."/>
            <person name="Choi I.G."/>
            <person name="Park H."/>
            <person name="Plett J.M."/>
            <person name="Magnuson J."/>
            <person name="Spatafora J.W."/>
            <person name="Nagy L.G."/>
            <person name="Henrissat B."/>
            <person name="Grigoriev I.V."/>
            <person name="Yang Z.L."/>
            <person name="Xu J."/>
            <person name="Martin F.M."/>
        </authorList>
    </citation>
    <scope>NUCLEOTIDE SEQUENCE</scope>
    <source>
        <strain evidence="1">KUC20120723A-06</strain>
    </source>
</reference>
<feature type="non-terminal residue" evidence="1">
    <location>
        <position position="1"/>
    </location>
</feature>
<organism evidence="1 2">
    <name type="scientific">Leucogyrophana mollusca</name>
    <dbReference type="NCBI Taxonomy" id="85980"/>
    <lineage>
        <taxon>Eukaryota</taxon>
        <taxon>Fungi</taxon>
        <taxon>Dikarya</taxon>
        <taxon>Basidiomycota</taxon>
        <taxon>Agaricomycotina</taxon>
        <taxon>Agaricomycetes</taxon>
        <taxon>Agaricomycetidae</taxon>
        <taxon>Boletales</taxon>
        <taxon>Boletales incertae sedis</taxon>
        <taxon>Leucogyrophana</taxon>
    </lineage>
</organism>
<gene>
    <name evidence="1" type="ORF">BV22DRAFT_1016602</name>
</gene>
<evidence type="ECO:0000313" key="1">
    <source>
        <dbReference type="EMBL" id="KAH7922782.1"/>
    </source>
</evidence>
<evidence type="ECO:0000313" key="2">
    <source>
        <dbReference type="Proteomes" id="UP000790709"/>
    </source>
</evidence>
<dbReference type="Proteomes" id="UP000790709">
    <property type="component" value="Unassembled WGS sequence"/>
</dbReference>
<sequence>FTEFQLMHAHAAFQADRIAWRAVIYLNLVRSVRRILDTISPESDQLDDPDDHEGEPASIIISARGRPASALSGTRVAKYEQYRQRLEPLKNLEARLIRMLSSPDDDEDEPTQVTPKQPNWSAYATGNYNRVAIGKNGRPSPVISIPPPRSFESPISPLSPSTSHGLPSPGGSSNSSSQSKHTEVTSPKSAHTNEIEGWWDDPTDPVHVLNSCAPAMLALWKDPSVKQRLREKRLRLEESSGL</sequence>
<accession>A0ACB8BBF8</accession>